<dbReference type="PROSITE" id="PS00455">
    <property type="entry name" value="AMP_BINDING"/>
    <property type="match status" value="1"/>
</dbReference>
<feature type="domain" description="AMP-dependent synthetase/ligase" evidence="3">
    <location>
        <begin position="9"/>
        <end position="370"/>
    </location>
</feature>
<dbReference type="InterPro" id="IPR042099">
    <property type="entry name" value="ANL_N_sf"/>
</dbReference>
<dbReference type="InterPro" id="IPR000873">
    <property type="entry name" value="AMP-dep_synth/lig_dom"/>
</dbReference>
<comment type="caution">
    <text evidence="5">The sequence shown here is derived from an EMBL/GenBank/DDBJ whole genome shotgun (WGS) entry which is preliminary data.</text>
</comment>
<sequence length="526" mass="57354">MPGYHPSCHARTTPDALALVVADTGETLTYRQLDEGSNRFAQLLRSLGLKPGDRIAVMLRNSPEFAQVYWGATRCGCFVTLLSTHLKPSEASYIVEDAGAKVLILSASIGETPRALARDHAELVPGVDKVYYAGDPAGEGAMEGAEPLSEALEAMPAKPVPDEISGFHMIYSSGTTGRPKGIVLPFTPGPIDEFNALEGVMPIYHELDPLVSLNVGPLYHGAPLSGMVTAQRLGGLFVTQRKFDAEGVLAAIERYKVGVAQFVPTMFVRMLALPDEVRTKYDLSSLRMAIHAAAPCPVEIKRRMIEWWGPVIFEYYGSTEGVGATAITSQEWLERPGSVGKSSLGPIHICDEEGRELPPGESGIVYFEAPGGRVVNYLNDAEKSRKATHPEHDNWFAVGDIGKLDEDGYLYLTDRKDFMIISGGVNIYPQAIEDCLIVHPQVLDVAVLGVSDPEFGEKVKAVVQPKDWADAGPALEQSLKDWCRERISPVTAPREYEFVKELPRLPSGKLAKHELRKLYGNSVAVV</sequence>
<dbReference type="Gene3D" id="3.30.300.30">
    <property type="match status" value="1"/>
</dbReference>
<keyword evidence="2" id="KW-0436">Ligase</keyword>
<dbReference type="OrthoDB" id="9803968at2"/>
<evidence type="ECO:0000256" key="1">
    <source>
        <dbReference type="ARBA" id="ARBA00006432"/>
    </source>
</evidence>
<dbReference type="STRING" id="1348853.LK12_09715"/>
<dbReference type="Pfam" id="PF00501">
    <property type="entry name" value="AMP-binding"/>
    <property type="match status" value="1"/>
</dbReference>
<evidence type="ECO:0000259" key="4">
    <source>
        <dbReference type="Pfam" id="PF13193"/>
    </source>
</evidence>
<evidence type="ECO:0008006" key="7">
    <source>
        <dbReference type="Google" id="ProtNLM"/>
    </source>
</evidence>
<evidence type="ECO:0000256" key="2">
    <source>
        <dbReference type="ARBA" id="ARBA00022598"/>
    </source>
</evidence>
<gene>
    <name evidence="5" type="ORF">LK12_09715</name>
</gene>
<dbReference type="RefSeq" id="WP_039282793.1">
    <property type="nucleotide sequence ID" value="NZ_JTDI01000003.1"/>
</dbReference>
<feature type="domain" description="AMP-binding enzyme C-terminal" evidence="4">
    <location>
        <begin position="432"/>
        <end position="509"/>
    </location>
</feature>
<dbReference type="GO" id="GO:0031956">
    <property type="term" value="F:medium-chain fatty acid-CoA ligase activity"/>
    <property type="evidence" value="ECO:0007669"/>
    <property type="project" value="TreeGrafter"/>
</dbReference>
<dbReference type="AlphaFoldDB" id="A0A0B1ZPJ8"/>
<keyword evidence="6" id="KW-1185">Reference proteome</keyword>
<dbReference type="InterPro" id="IPR020845">
    <property type="entry name" value="AMP-binding_CS"/>
</dbReference>
<accession>A0A0B1ZPJ8</accession>
<dbReference type="PANTHER" id="PTHR43201">
    <property type="entry name" value="ACYL-COA SYNTHETASE"/>
    <property type="match status" value="1"/>
</dbReference>
<dbReference type="Proteomes" id="UP000031057">
    <property type="component" value="Unassembled WGS sequence"/>
</dbReference>
<dbReference type="Gene3D" id="3.40.50.12780">
    <property type="entry name" value="N-terminal domain of ligase-like"/>
    <property type="match status" value="1"/>
</dbReference>
<dbReference type="InterPro" id="IPR045851">
    <property type="entry name" value="AMP-bd_C_sf"/>
</dbReference>
<dbReference type="Pfam" id="PF13193">
    <property type="entry name" value="AMP-binding_C"/>
    <property type="match status" value="1"/>
</dbReference>
<protein>
    <recommendedName>
        <fullName evidence="7">Acyl-CoA synthetase</fullName>
    </recommendedName>
</protein>
<name>A0A0B1ZPJ8_9SPHN</name>
<dbReference type="InterPro" id="IPR025110">
    <property type="entry name" value="AMP-bd_C"/>
</dbReference>
<dbReference type="PANTHER" id="PTHR43201:SF5">
    <property type="entry name" value="MEDIUM-CHAIN ACYL-COA LIGASE ACSF2, MITOCHONDRIAL"/>
    <property type="match status" value="1"/>
</dbReference>
<dbReference type="EMBL" id="JTDI01000003">
    <property type="protein sequence ID" value="KHK91178.1"/>
    <property type="molecule type" value="Genomic_DNA"/>
</dbReference>
<comment type="similarity">
    <text evidence="1">Belongs to the ATP-dependent AMP-binding enzyme family.</text>
</comment>
<dbReference type="SUPFAM" id="SSF56801">
    <property type="entry name" value="Acetyl-CoA synthetase-like"/>
    <property type="match status" value="1"/>
</dbReference>
<evidence type="ECO:0000313" key="6">
    <source>
        <dbReference type="Proteomes" id="UP000031057"/>
    </source>
</evidence>
<evidence type="ECO:0000313" key="5">
    <source>
        <dbReference type="EMBL" id="KHK91178.1"/>
    </source>
</evidence>
<proteinExistence type="inferred from homology"/>
<dbReference type="GO" id="GO:0006631">
    <property type="term" value="P:fatty acid metabolic process"/>
    <property type="evidence" value="ECO:0007669"/>
    <property type="project" value="TreeGrafter"/>
</dbReference>
<evidence type="ECO:0000259" key="3">
    <source>
        <dbReference type="Pfam" id="PF00501"/>
    </source>
</evidence>
<organism evidence="5 6">
    <name type="scientific">Novosphingobium malaysiense</name>
    <dbReference type="NCBI Taxonomy" id="1348853"/>
    <lineage>
        <taxon>Bacteria</taxon>
        <taxon>Pseudomonadati</taxon>
        <taxon>Pseudomonadota</taxon>
        <taxon>Alphaproteobacteria</taxon>
        <taxon>Sphingomonadales</taxon>
        <taxon>Sphingomonadaceae</taxon>
        <taxon>Novosphingobium</taxon>
    </lineage>
</organism>
<reference evidence="5 6" key="1">
    <citation type="submission" date="2014-10" db="EMBL/GenBank/DDBJ databases">
        <title>Genome sequence of Novosphingobium malaysiense MUSC 273(T).</title>
        <authorList>
            <person name="Lee L.-H."/>
        </authorList>
    </citation>
    <scope>NUCLEOTIDE SEQUENCE [LARGE SCALE GENOMIC DNA]</scope>
    <source>
        <strain evidence="5 6">MUSC 273</strain>
    </source>
</reference>